<dbReference type="Gene3D" id="3.20.20.80">
    <property type="entry name" value="Glycosidases"/>
    <property type="match status" value="1"/>
</dbReference>
<dbReference type="Proteomes" id="UP000075613">
    <property type="component" value="Unassembled WGS sequence"/>
</dbReference>
<feature type="domain" description="Asl1-like glycosyl hydrolase catalytic" evidence="1">
    <location>
        <begin position="226"/>
        <end position="309"/>
    </location>
</feature>
<protein>
    <recommendedName>
        <fullName evidence="1">Asl1-like glycosyl hydrolase catalytic domain-containing protein</fullName>
    </recommendedName>
</protein>
<dbReference type="InterPro" id="IPR017853">
    <property type="entry name" value="GH"/>
</dbReference>
<sequence length="358" mass="39497">MDVNCAVQSADQRAIDACTKDLDLIKDLGVGTVRLGAPWEFMTNASTLDPKKVAFEKALLNAARSRGMKILFQVGLHAPVGAYQCRGVQDPPTQASSRLDFCDSIFSAYLSALMDVVLPFTADIELFNEVNWGFATTAPSYGASDGAYGYVPQREKELYILARHVLKEKAKRGYKAVLHSQGISYFYNSAFPDDGWKPPEKDALIEATDAIKAVGNYSASPSSPLNAAIDVVDVHAYFNSGVYLKMMKSFIDTLGTLTTNGPKQVWITETNNGAKTDAEQAAVFDQIKVLMDRAEVQKAFWYVIRNDDPGNGEGDVYSIYSYDRRLIRPRLAAEIKAYSESIPVSSRFLSDAYRTPIQ</sequence>
<keyword evidence="3" id="KW-1185">Reference proteome</keyword>
<dbReference type="OrthoDB" id="9061248at2"/>
<name>A0A149PH11_9BURK</name>
<proteinExistence type="predicted"/>
<dbReference type="CDD" id="cd00551">
    <property type="entry name" value="AmyAc_family"/>
    <property type="match status" value="1"/>
</dbReference>
<dbReference type="AlphaFoldDB" id="A0A149PH11"/>
<dbReference type="InterPro" id="IPR024655">
    <property type="entry name" value="Asl1_glyco_hydro_catalytic"/>
</dbReference>
<dbReference type="Pfam" id="PF11790">
    <property type="entry name" value="Glyco_hydro_cc"/>
    <property type="match status" value="1"/>
</dbReference>
<evidence type="ECO:0000313" key="3">
    <source>
        <dbReference type="Proteomes" id="UP000075613"/>
    </source>
</evidence>
<comment type="caution">
    <text evidence="2">The sequence shown here is derived from an EMBL/GenBank/DDBJ whole genome shotgun (WGS) entry which is preliminary data.</text>
</comment>
<evidence type="ECO:0000259" key="1">
    <source>
        <dbReference type="Pfam" id="PF11790"/>
    </source>
</evidence>
<gene>
    <name evidence="2" type="ORF">CI15_26950</name>
</gene>
<organism evidence="2 3">
    <name type="scientific">Paraburkholderia monticola</name>
    <dbReference type="NCBI Taxonomy" id="1399968"/>
    <lineage>
        <taxon>Bacteria</taxon>
        <taxon>Pseudomonadati</taxon>
        <taxon>Pseudomonadota</taxon>
        <taxon>Betaproteobacteria</taxon>
        <taxon>Burkholderiales</taxon>
        <taxon>Burkholderiaceae</taxon>
        <taxon>Paraburkholderia</taxon>
    </lineage>
</organism>
<reference evidence="2 3" key="1">
    <citation type="journal article" date="2015" name="Int. J. Syst. Evol. Microbiol.">
        <title>Burkholderia monticola sp. nov., isolated from mountain soil.</title>
        <authorList>
            <person name="Baek I."/>
            <person name="Seo B."/>
            <person name="Lee I."/>
            <person name="Yi H."/>
            <person name="Chun J."/>
        </authorList>
    </citation>
    <scope>NUCLEOTIDE SEQUENCE [LARGE SCALE GENOMIC DNA]</scope>
    <source>
        <strain evidence="2 3">JC2948</strain>
    </source>
</reference>
<accession>A0A149PH11</accession>
<dbReference type="SUPFAM" id="SSF51445">
    <property type="entry name" value="(Trans)glycosidases"/>
    <property type="match status" value="1"/>
</dbReference>
<evidence type="ECO:0000313" key="2">
    <source>
        <dbReference type="EMBL" id="KXU84314.1"/>
    </source>
</evidence>
<dbReference type="EMBL" id="LRBG01000037">
    <property type="protein sequence ID" value="KXU84314.1"/>
    <property type="molecule type" value="Genomic_DNA"/>
</dbReference>